<dbReference type="Gene3D" id="3.30.160.60">
    <property type="entry name" value="Classic Zinc Finger"/>
    <property type="match status" value="1"/>
</dbReference>
<evidence type="ECO:0000259" key="2">
    <source>
        <dbReference type="SMART" id="SM00355"/>
    </source>
</evidence>
<feature type="domain" description="C2H2-type" evidence="2">
    <location>
        <begin position="89"/>
        <end position="113"/>
    </location>
</feature>
<feature type="domain" description="C2H2-type" evidence="2">
    <location>
        <begin position="59"/>
        <end position="80"/>
    </location>
</feature>
<comment type="caution">
    <text evidence="3">The sequence shown here is derived from an EMBL/GenBank/DDBJ whole genome shotgun (WGS) entry which is preliminary data.</text>
</comment>
<name>A0A9P9G378_FUSRE</name>
<dbReference type="Proteomes" id="UP000720189">
    <property type="component" value="Unassembled WGS sequence"/>
</dbReference>
<dbReference type="InterPro" id="IPR013087">
    <property type="entry name" value="Znf_C2H2_type"/>
</dbReference>
<evidence type="ECO:0000313" key="3">
    <source>
        <dbReference type="EMBL" id="KAH7231398.1"/>
    </source>
</evidence>
<proteinExistence type="predicted"/>
<evidence type="ECO:0000256" key="1">
    <source>
        <dbReference type="SAM" id="MobiDB-lite"/>
    </source>
</evidence>
<dbReference type="SMART" id="SM00355">
    <property type="entry name" value="ZnF_C2H2"/>
    <property type="match status" value="2"/>
</dbReference>
<gene>
    <name evidence="3" type="ORF">BKA55DRAFT_582678</name>
</gene>
<sequence>MSLMVTSKLPLTPTLCLSSTRLAPAKRHTIMTTRLFHLAVGSGGLYATNLPPSGPEALISCRLCGHMAPDRDLKRHYQSHLPKKYRERYKCSECSGKDSARPDLLQRHQTSVHRRLTKSSANK</sequence>
<dbReference type="GeneID" id="70224089"/>
<feature type="region of interest" description="Disordered" evidence="1">
    <location>
        <begin position="92"/>
        <end position="123"/>
    </location>
</feature>
<reference evidence="3" key="1">
    <citation type="journal article" date="2021" name="Nat. Commun.">
        <title>Genetic determinants of endophytism in the Arabidopsis root mycobiome.</title>
        <authorList>
            <person name="Mesny F."/>
            <person name="Miyauchi S."/>
            <person name="Thiergart T."/>
            <person name="Pickel B."/>
            <person name="Atanasova L."/>
            <person name="Karlsson M."/>
            <person name="Huettel B."/>
            <person name="Barry K.W."/>
            <person name="Haridas S."/>
            <person name="Chen C."/>
            <person name="Bauer D."/>
            <person name="Andreopoulos W."/>
            <person name="Pangilinan J."/>
            <person name="LaButti K."/>
            <person name="Riley R."/>
            <person name="Lipzen A."/>
            <person name="Clum A."/>
            <person name="Drula E."/>
            <person name="Henrissat B."/>
            <person name="Kohler A."/>
            <person name="Grigoriev I.V."/>
            <person name="Martin F.M."/>
            <person name="Hacquard S."/>
        </authorList>
    </citation>
    <scope>NUCLEOTIDE SEQUENCE</scope>
    <source>
        <strain evidence="3">MPI-CAGE-AT-0023</strain>
    </source>
</reference>
<dbReference type="EMBL" id="JAGMUX010000021">
    <property type="protein sequence ID" value="KAH7231398.1"/>
    <property type="molecule type" value="Genomic_DNA"/>
</dbReference>
<organism evidence="3 4">
    <name type="scientific">Fusarium redolens</name>
    <dbReference type="NCBI Taxonomy" id="48865"/>
    <lineage>
        <taxon>Eukaryota</taxon>
        <taxon>Fungi</taxon>
        <taxon>Dikarya</taxon>
        <taxon>Ascomycota</taxon>
        <taxon>Pezizomycotina</taxon>
        <taxon>Sordariomycetes</taxon>
        <taxon>Hypocreomycetidae</taxon>
        <taxon>Hypocreales</taxon>
        <taxon>Nectriaceae</taxon>
        <taxon>Fusarium</taxon>
        <taxon>Fusarium redolens species complex</taxon>
    </lineage>
</organism>
<feature type="compositionally biased region" description="Basic and acidic residues" evidence="1">
    <location>
        <begin position="92"/>
        <end position="106"/>
    </location>
</feature>
<keyword evidence="4" id="KW-1185">Reference proteome</keyword>
<dbReference type="OrthoDB" id="5042460at2759"/>
<evidence type="ECO:0000313" key="4">
    <source>
        <dbReference type="Proteomes" id="UP000720189"/>
    </source>
</evidence>
<dbReference type="AlphaFoldDB" id="A0A9P9G378"/>
<dbReference type="RefSeq" id="XP_046043507.1">
    <property type="nucleotide sequence ID" value="XM_046194135.1"/>
</dbReference>
<accession>A0A9P9G378</accession>
<protein>
    <recommendedName>
        <fullName evidence="2">C2H2-type domain-containing protein</fullName>
    </recommendedName>
</protein>